<dbReference type="Proteomes" id="UP000694941">
    <property type="component" value="Unplaced"/>
</dbReference>
<dbReference type="CDD" id="cd08031">
    <property type="entry name" value="LARP_4_5_like"/>
    <property type="match status" value="1"/>
</dbReference>
<dbReference type="InterPro" id="IPR045180">
    <property type="entry name" value="La_dom_prot"/>
</dbReference>
<dbReference type="SUPFAM" id="SSF54928">
    <property type="entry name" value="RNA-binding domain, RBD"/>
    <property type="match status" value="1"/>
</dbReference>
<dbReference type="InterPro" id="IPR036390">
    <property type="entry name" value="WH_DNA-bd_sf"/>
</dbReference>
<dbReference type="PANTHER" id="PTHR22792:SF131">
    <property type="entry name" value="LA-RELATED PROTEIN LARP4B"/>
    <property type="match status" value="1"/>
</dbReference>
<dbReference type="PANTHER" id="PTHR22792">
    <property type="entry name" value="LUPUS LA PROTEIN-RELATED"/>
    <property type="match status" value="1"/>
</dbReference>
<feature type="region of interest" description="Disordered" evidence="5">
    <location>
        <begin position="485"/>
        <end position="508"/>
    </location>
</feature>
<name>A0ABM1S9F5_LIMPO</name>
<dbReference type="Gene3D" id="1.10.10.10">
    <property type="entry name" value="Winged helix-like DNA-binding domain superfamily/Winged helix DNA-binding domain"/>
    <property type="match status" value="1"/>
</dbReference>
<feature type="region of interest" description="Disordered" evidence="5">
    <location>
        <begin position="290"/>
        <end position="323"/>
    </location>
</feature>
<gene>
    <name evidence="8" type="primary">LOC106458360</name>
</gene>
<feature type="compositionally biased region" description="Polar residues" evidence="5">
    <location>
        <begin position="310"/>
        <end position="319"/>
    </location>
</feature>
<dbReference type="InterPro" id="IPR058699">
    <property type="entry name" value="RRM_LARP4/4B"/>
</dbReference>
<dbReference type="GeneID" id="106458360"/>
<sequence>MNDSSTPVQSVQPQNIMEAYIPTDNYLSGENETVDNSFPAPSLRTMLKQQLEFYFSRENLASDSYLLSQMDSDQFVPISTVANFNQIRRLTNDLNLITDVLRESPNVQVDQAGERVRPNYKRCVLILREIPKTMPVKEIEALFAGENCPKFLSCEFAHNDSWYITFESNEDAQKAYRYLREEVRTFHGKPIMARIKAKPVTSAPFIIRSKNGYGQCVDGNMNEQLLTAQVQQHQESHLQRYAYTNPGSLSYDNQLFPPFYPPTVLQAWTPANSACLDLGTVYPVNGLPPQPSFKPYGNSGRHNIRGRASKSYNRGQYSYSPEPRSRFFDQRDISFMQQPQPASASLLRTGFTYVPYTLTSHNPYGFGMDIQEFFTFPKQPDSHMHSFYSHYNTHNRQGSSAITGFKGGTRSTSSLSSKDCSEQESFSPVSYTLEPRVKNAGAQPQRSWAGQKKKEEFNQKVESPTAENNICESHLSTKMGAVVKPPMRDNKTQTELSPPTEKVNTKDSSTLTNDLLQEVPTSPVSPEVEESAHQVVVDFCSQGVQTSEVEDTGWNENLDEETMKIAVTCLANVITSERTASVNASTSFENVACFMTSPTATVISDVKVKSSVTSVKPISVLKNSDTSVTSIDTVTNDVASLVTHPVTLIDSIIPKDKHSVISEVDNCESVTKNASNIITSSDTALDIGVYVSSPVTIVAAKHSSSSCSSTSSSSPSSRCPSPKTTDYQSHPQQKLNLDILDNSSISSTSKLPDISHQDNKYTKRGITQLPQTIQEPIDKGRKLTYSEVAQRAKDRVEKLAQEIKERERQEAMVRQQRHINTLQNKQQFSAARGVSKEILKPRSSDYYNLRYNEKKTGRALLSKKDRFRRVTYRSTKEDKNEINPFAYTTERQNY</sequence>
<evidence type="ECO:0000256" key="3">
    <source>
        <dbReference type="PROSITE-ProRule" id="PRU00332"/>
    </source>
</evidence>
<feature type="region of interest" description="Disordered" evidence="5">
    <location>
        <begin position="702"/>
        <end position="730"/>
    </location>
</feature>
<feature type="domain" description="HTH La-type RNA-binding" evidence="6">
    <location>
        <begin position="37"/>
        <end position="126"/>
    </location>
</feature>
<dbReference type="SUPFAM" id="SSF46785">
    <property type="entry name" value="Winged helix' DNA-binding domain"/>
    <property type="match status" value="1"/>
</dbReference>
<evidence type="ECO:0000256" key="5">
    <source>
        <dbReference type="SAM" id="MobiDB-lite"/>
    </source>
</evidence>
<evidence type="ECO:0000256" key="4">
    <source>
        <dbReference type="SAM" id="Coils"/>
    </source>
</evidence>
<feature type="coiled-coil region" evidence="4">
    <location>
        <begin position="786"/>
        <end position="816"/>
    </location>
</feature>
<dbReference type="InterPro" id="IPR006630">
    <property type="entry name" value="La_HTH"/>
</dbReference>
<dbReference type="Pfam" id="PF26088">
    <property type="entry name" value="RRM_LARP4"/>
    <property type="match status" value="1"/>
</dbReference>
<feature type="compositionally biased region" description="Low complexity" evidence="5">
    <location>
        <begin position="703"/>
        <end position="722"/>
    </location>
</feature>
<keyword evidence="2 3" id="KW-0694">RNA-binding</keyword>
<protein>
    <submittedName>
        <fullName evidence="8">Uncharacterized protein LOC106458360 isoform X2</fullName>
    </submittedName>
</protein>
<evidence type="ECO:0000256" key="1">
    <source>
        <dbReference type="ARBA" id="ARBA00022553"/>
    </source>
</evidence>
<evidence type="ECO:0000313" key="8">
    <source>
        <dbReference type="RefSeq" id="XP_022240260.1"/>
    </source>
</evidence>
<evidence type="ECO:0000259" key="6">
    <source>
        <dbReference type="PROSITE" id="PS50961"/>
    </source>
</evidence>
<dbReference type="SMART" id="SM00715">
    <property type="entry name" value="LA"/>
    <property type="match status" value="1"/>
</dbReference>
<evidence type="ECO:0000256" key="2">
    <source>
        <dbReference type="ARBA" id="ARBA00022884"/>
    </source>
</evidence>
<feature type="region of interest" description="Disordered" evidence="5">
    <location>
        <begin position="441"/>
        <end position="466"/>
    </location>
</feature>
<dbReference type="InterPro" id="IPR036388">
    <property type="entry name" value="WH-like_DNA-bd_sf"/>
</dbReference>
<dbReference type="InterPro" id="IPR035979">
    <property type="entry name" value="RBD_domain_sf"/>
</dbReference>
<evidence type="ECO:0000313" key="7">
    <source>
        <dbReference type="Proteomes" id="UP000694941"/>
    </source>
</evidence>
<dbReference type="Pfam" id="PF05383">
    <property type="entry name" value="La"/>
    <property type="match status" value="1"/>
</dbReference>
<keyword evidence="1" id="KW-0597">Phosphoprotein</keyword>
<keyword evidence="4" id="KW-0175">Coiled coil</keyword>
<organism evidence="7 8">
    <name type="scientific">Limulus polyphemus</name>
    <name type="common">Atlantic horseshoe crab</name>
    <dbReference type="NCBI Taxonomy" id="6850"/>
    <lineage>
        <taxon>Eukaryota</taxon>
        <taxon>Metazoa</taxon>
        <taxon>Ecdysozoa</taxon>
        <taxon>Arthropoda</taxon>
        <taxon>Chelicerata</taxon>
        <taxon>Merostomata</taxon>
        <taxon>Xiphosura</taxon>
        <taxon>Limulidae</taxon>
        <taxon>Limulus</taxon>
    </lineage>
</organism>
<dbReference type="PROSITE" id="PS50961">
    <property type="entry name" value="HTH_LA"/>
    <property type="match status" value="1"/>
</dbReference>
<dbReference type="RefSeq" id="XP_022240260.1">
    <property type="nucleotide sequence ID" value="XM_022384552.1"/>
</dbReference>
<accession>A0ABM1S9F5</accession>
<reference evidence="8" key="1">
    <citation type="submission" date="2025-08" db="UniProtKB">
        <authorList>
            <consortium name="RefSeq"/>
        </authorList>
    </citation>
    <scope>IDENTIFICATION</scope>
    <source>
        <tissue evidence="8">Muscle</tissue>
    </source>
</reference>
<dbReference type="CDD" id="cd12430">
    <property type="entry name" value="RRM_LARP4_5_like"/>
    <property type="match status" value="1"/>
</dbReference>
<keyword evidence="7" id="KW-1185">Reference proteome</keyword>
<proteinExistence type="predicted"/>